<dbReference type="AlphaFoldDB" id="A0A9P8TWQ3"/>
<feature type="domain" description="Extracellular mutant protein 11 C-terminal" evidence="2">
    <location>
        <begin position="402"/>
        <end position="532"/>
    </location>
</feature>
<dbReference type="EMBL" id="JAIWOZ010000003">
    <property type="protein sequence ID" value="KAH6607703.1"/>
    <property type="molecule type" value="Genomic_DNA"/>
</dbReference>
<sequence>MPASLKERSSRLQMFARLKSENEAKPAANTNMATNTNTNTNTNANANANANINANINAAPLLSREPERYQSSAPVLTSSAERRELADSARVPVPGGNNARQPTIHQRRFSQPPPESAQRSHSQSTASRHIDIFTGSQLGDSFLNSGLTSPQFAPSEAEPEPMPEKKNTVVATIAAATTRAAPRYNLDRRFLPSDGAAFQIGEDLLMKVVPGARHHNPSYLNGGFNRVAVGGYSRPAANYRTTHARPEPSPEKQPQPAMREVKVLRHVPRARQIEYDGRGKRNTSPAFGARGRPMRDGDEDIRPMARFQELTGVEEEEEEEEEEEGGELGRRGEAADGGANGDQDDGASTVGGGREDAHATPRVRRYLLSPQRAAFESAVATTMPPFRPPLPKDKKRRRGSLDYDDMALSNMSYTELQREPFDFDPSKATTHIGLGGSAGTLGAKLEQYQHQSEKEQRFMFRSMTVDDWEEAGDWFADQFAEIMHKLREARRNKRRTMQEFEHEAASREEAVRQRTEAIDRKLTKMKQDGQRVVTPNEGLVRQKTTSEAVQVELVGRVVSVHKLDDLLSGHAGVGVAPRQSKVLLLFQAPAVDVLDILRVDVEEGAKHVGHLVVLCELVVYGQEVLEAVLAKGPAGCCVLRRDGLGGDGAEADAPALEDDGLERSGPMMMVDGFPRGGREAIASAGEEGLVVLGESGWGVV</sequence>
<dbReference type="PANTHER" id="PTHR28244:SF3">
    <property type="entry name" value="EXTRACELLULAR MUTANT PROTEIN 11 C-TERMINAL DOMAIN-CONTAINING PROTEIN"/>
    <property type="match status" value="1"/>
</dbReference>
<feature type="compositionally biased region" description="Polar residues" evidence="1">
    <location>
        <begin position="117"/>
        <end position="126"/>
    </location>
</feature>
<feature type="compositionally biased region" description="Basic and acidic residues" evidence="1">
    <location>
        <begin position="293"/>
        <end position="303"/>
    </location>
</feature>
<feature type="compositionally biased region" description="Acidic residues" evidence="1">
    <location>
        <begin position="312"/>
        <end position="326"/>
    </location>
</feature>
<dbReference type="Pfam" id="PF15463">
    <property type="entry name" value="ECM11"/>
    <property type="match status" value="1"/>
</dbReference>
<comment type="caution">
    <text evidence="3">The sequence shown here is derived from an EMBL/GenBank/DDBJ whole genome shotgun (WGS) entry which is preliminary data.</text>
</comment>
<dbReference type="GO" id="GO:0070860">
    <property type="term" value="C:RNA polymerase I core factor complex"/>
    <property type="evidence" value="ECO:0007669"/>
    <property type="project" value="TreeGrafter"/>
</dbReference>
<dbReference type="Proteomes" id="UP000827724">
    <property type="component" value="Unassembled WGS sequence"/>
</dbReference>
<feature type="compositionally biased region" description="Polar residues" evidence="1">
    <location>
        <begin position="143"/>
        <end position="152"/>
    </location>
</feature>
<protein>
    <recommendedName>
        <fullName evidence="2">Extracellular mutant protein 11 C-terminal domain-containing protein</fullName>
    </recommendedName>
</protein>
<feature type="region of interest" description="Disordered" evidence="1">
    <location>
        <begin position="239"/>
        <end position="363"/>
    </location>
</feature>
<dbReference type="GO" id="GO:0001164">
    <property type="term" value="F:RNA polymerase I core promoter sequence-specific DNA binding"/>
    <property type="evidence" value="ECO:0007669"/>
    <property type="project" value="TreeGrafter"/>
</dbReference>
<evidence type="ECO:0000256" key="1">
    <source>
        <dbReference type="SAM" id="MobiDB-lite"/>
    </source>
</evidence>
<dbReference type="OrthoDB" id="5346740at2759"/>
<proteinExistence type="predicted"/>
<dbReference type="InterPro" id="IPR029178">
    <property type="entry name" value="Ecm11_C"/>
</dbReference>
<dbReference type="GO" id="GO:0017025">
    <property type="term" value="F:TBP-class protein binding"/>
    <property type="evidence" value="ECO:0007669"/>
    <property type="project" value="TreeGrafter"/>
</dbReference>
<feature type="compositionally biased region" description="Polar residues" evidence="1">
    <location>
        <begin position="69"/>
        <end position="79"/>
    </location>
</feature>
<gene>
    <name evidence="3" type="ORF">Trco_004016</name>
</gene>
<evidence type="ECO:0000259" key="2">
    <source>
        <dbReference type="Pfam" id="PF15463"/>
    </source>
</evidence>
<evidence type="ECO:0000313" key="4">
    <source>
        <dbReference type="Proteomes" id="UP000827724"/>
    </source>
</evidence>
<evidence type="ECO:0000313" key="3">
    <source>
        <dbReference type="EMBL" id="KAH6607703.1"/>
    </source>
</evidence>
<reference evidence="3" key="1">
    <citation type="submission" date="2021-08" db="EMBL/GenBank/DDBJ databases">
        <title>Chromosome-Level Trichoderma cornu-damae using Hi-C Data.</title>
        <authorList>
            <person name="Kim C.S."/>
        </authorList>
    </citation>
    <scope>NUCLEOTIDE SEQUENCE</scope>
    <source>
        <strain evidence="3">KA19-0412C</strain>
    </source>
</reference>
<keyword evidence="4" id="KW-1185">Reference proteome</keyword>
<organism evidence="3 4">
    <name type="scientific">Trichoderma cornu-damae</name>
    <dbReference type="NCBI Taxonomy" id="654480"/>
    <lineage>
        <taxon>Eukaryota</taxon>
        <taxon>Fungi</taxon>
        <taxon>Dikarya</taxon>
        <taxon>Ascomycota</taxon>
        <taxon>Pezizomycotina</taxon>
        <taxon>Sordariomycetes</taxon>
        <taxon>Hypocreomycetidae</taxon>
        <taxon>Hypocreales</taxon>
        <taxon>Hypocreaceae</taxon>
        <taxon>Trichoderma</taxon>
    </lineage>
</organism>
<dbReference type="PANTHER" id="PTHR28244">
    <property type="entry name" value="RNA POLYMERASE I-SPECIFIC TRANSCRIPTION INITIATION FACTOR RRN11"/>
    <property type="match status" value="1"/>
</dbReference>
<dbReference type="GO" id="GO:0042790">
    <property type="term" value="P:nucleolar large rRNA transcription by RNA polymerase I"/>
    <property type="evidence" value="ECO:0007669"/>
    <property type="project" value="TreeGrafter"/>
</dbReference>
<accession>A0A9P8TWQ3</accession>
<name>A0A9P8TWQ3_9HYPO</name>
<feature type="region of interest" description="Disordered" evidence="1">
    <location>
        <begin position="143"/>
        <end position="165"/>
    </location>
</feature>
<feature type="region of interest" description="Disordered" evidence="1">
    <location>
        <begin position="66"/>
        <end position="126"/>
    </location>
</feature>
<dbReference type="InterPro" id="IPR053029">
    <property type="entry name" value="RNA_pol_I-specific_init_factor"/>
</dbReference>